<name>A0A2T1DSN6_9CYAN</name>
<evidence type="ECO:0000313" key="1">
    <source>
        <dbReference type="EMBL" id="PSB23490.1"/>
    </source>
</evidence>
<dbReference type="InterPro" id="IPR014951">
    <property type="entry name" value="DUF1822"/>
</dbReference>
<sequence length="441" mass="49434">MINPPTHSTDPLDWEFLVLDNTELTPEQVEQAVQISQTVHAPMKQWPVYLQALALIGFQEWLAERAPDLDVTDTHCSILQPQYANLIEAVCNLQVGAFSLCLMTIGSVTDALVSFPRAVMDVPQFAPHLYVLMQVLEEEMQVQVYGYLRSDQVAELQRSHALQASSNWTYTLPVSWFNPDETELLLDLRCLEPQALPRLTASPALLPIAEVQKKLTNLLPQLQSPQCSLSQLLTWEEGATILTFPELADWLYRVQSGAAVGRSASLAPKAEQTQPLINVGLWFHDRLDTIAQELAWVLMPAFAQASALRSMEEELENRGIRIPPEARGAYQDVQLGNASLRIHVITWVISLTTATQGWTLLIILGAQPNTRLPIGTRLLLRDETQPLVEQVLQEDAPNSYLYAQVGGTWNERFWVTIELMDTVAMTLPPFTFNDGNDVVME</sequence>
<accession>A0A2T1DSN6</accession>
<dbReference type="AlphaFoldDB" id="A0A2T1DSN6"/>
<reference evidence="1 2" key="2">
    <citation type="submission" date="2018-03" db="EMBL/GenBank/DDBJ databases">
        <title>The ancient ancestry and fast evolution of plastids.</title>
        <authorList>
            <person name="Moore K.R."/>
            <person name="Magnabosco C."/>
            <person name="Momper L."/>
            <person name="Gold D.A."/>
            <person name="Bosak T."/>
            <person name="Fournier G.P."/>
        </authorList>
    </citation>
    <scope>NUCLEOTIDE SEQUENCE [LARGE SCALE GENOMIC DNA]</scope>
    <source>
        <strain evidence="1 2">ULC18</strain>
    </source>
</reference>
<dbReference type="Pfam" id="PF08852">
    <property type="entry name" value="DUF1822"/>
    <property type="match status" value="1"/>
</dbReference>
<evidence type="ECO:0000313" key="2">
    <source>
        <dbReference type="Proteomes" id="UP000239576"/>
    </source>
</evidence>
<organism evidence="1 2">
    <name type="scientific">Stenomitos frigidus ULC18</name>
    <dbReference type="NCBI Taxonomy" id="2107698"/>
    <lineage>
        <taxon>Bacteria</taxon>
        <taxon>Bacillati</taxon>
        <taxon>Cyanobacteriota</taxon>
        <taxon>Cyanophyceae</taxon>
        <taxon>Leptolyngbyales</taxon>
        <taxon>Leptolyngbyaceae</taxon>
        <taxon>Stenomitos</taxon>
    </lineage>
</organism>
<reference evidence="2" key="1">
    <citation type="submission" date="2018-02" db="EMBL/GenBank/DDBJ databases">
        <authorList>
            <person name="Moore K."/>
            <person name="Momper L."/>
        </authorList>
    </citation>
    <scope>NUCLEOTIDE SEQUENCE [LARGE SCALE GENOMIC DNA]</scope>
    <source>
        <strain evidence="2">ULC18</strain>
    </source>
</reference>
<dbReference type="EMBL" id="PVWK01000164">
    <property type="protein sequence ID" value="PSB23490.1"/>
    <property type="molecule type" value="Genomic_DNA"/>
</dbReference>
<proteinExistence type="predicted"/>
<gene>
    <name evidence="1" type="ORF">C7B82_30965</name>
</gene>
<evidence type="ECO:0008006" key="3">
    <source>
        <dbReference type="Google" id="ProtNLM"/>
    </source>
</evidence>
<dbReference type="RefSeq" id="WP_106261194.1">
    <property type="nucleotide sequence ID" value="NZ_CAWNSW010000098.1"/>
</dbReference>
<protein>
    <recommendedName>
        <fullName evidence="3">DUF1822 domain-containing protein</fullName>
    </recommendedName>
</protein>
<comment type="caution">
    <text evidence="1">The sequence shown here is derived from an EMBL/GenBank/DDBJ whole genome shotgun (WGS) entry which is preliminary data.</text>
</comment>
<keyword evidence="2" id="KW-1185">Reference proteome</keyword>
<dbReference type="Proteomes" id="UP000239576">
    <property type="component" value="Unassembled WGS sequence"/>
</dbReference>
<dbReference type="OrthoDB" id="467121at2"/>